<name>A0A3D8IGU4_9HELI</name>
<dbReference type="Proteomes" id="UP000256650">
    <property type="component" value="Unassembled WGS sequence"/>
</dbReference>
<dbReference type="Pfam" id="PF09516">
    <property type="entry name" value="RE_CfrBI"/>
    <property type="match status" value="1"/>
</dbReference>
<dbReference type="GeneID" id="82534887"/>
<dbReference type="EMBL" id="NXLS01000001">
    <property type="protein sequence ID" value="RDU64429.1"/>
    <property type="molecule type" value="Genomic_DNA"/>
</dbReference>
<keyword evidence="1" id="KW-0255">Endonuclease</keyword>
<dbReference type="OrthoDB" id="5318962at2"/>
<evidence type="ECO:0000313" key="2">
    <source>
        <dbReference type="Proteomes" id="UP000256650"/>
    </source>
</evidence>
<keyword evidence="1" id="KW-0540">Nuclease</keyword>
<accession>A0A3D8IGU4</accession>
<comment type="caution">
    <text evidence="1">The sequence shown here is derived from an EMBL/GenBank/DDBJ whole genome shotgun (WGS) entry which is preliminary data.</text>
</comment>
<dbReference type="AlphaFoldDB" id="A0A3D8IGU4"/>
<dbReference type="InterPro" id="IPR019042">
    <property type="entry name" value="Restrct_endonuc_II_CfrBI"/>
</dbReference>
<gene>
    <name evidence="1" type="ORF">CQA43_01070</name>
</gene>
<dbReference type="RefSeq" id="WP_115550763.1">
    <property type="nucleotide sequence ID" value="NZ_CAORSE010000001.1"/>
</dbReference>
<organism evidence="1 2">
    <name type="scientific">Helicobacter ganmani</name>
    <dbReference type="NCBI Taxonomy" id="60246"/>
    <lineage>
        <taxon>Bacteria</taxon>
        <taxon>Pseudomonadati</taxon>
        <taxon>Campylobacterota</taxon>
        <taxon>Epsilonproteobacteria</taxon>
        <taxon>Campylobacterales</taxon>
        <taxon>Helicobacteraceae</taxon>
        <taxon>Helicobacter</taxon>
    </lineage>
</organism>
<protein>
    <submittedName>
        <fullName evidence="1">CfrBI family restriction endonuclease</fullName>
    </submittedName>
</protein>
<reference evidence="1 2" key="1">
    <citation type="submission" date="2018-04" db="EMBL/GenBank/DDBJ databases">
        <title>Novel Campyloabacter and Helicobacter Species and Strains.</title>
        <authorList>
            <person name="Mannion A.J."/>
            <person name="Shen Z."/>
            <person name="Fox J.G."/>
        </authorList>
    </citation>
    <scope>NUCLEOTIDE SEQUENCE [LARGE SCALE GENOMIC DNA]</scope>
    <source>
        <strain evidence="1 2">MIT 99-5101</strain>
    </source>
</reference>
<dbReference type="GO" id="GO:0004519">
    <property type="term" value="F:endonuclease activity"/>
    <property type="evidence" value="ECO:0007669"/>
    <property type="project" value="UniProtKB-KW"/>
</dbReference>
<keyword evidence="2" id="KW-1185">Reference proteome</keyword>
<evidence type="ECO:0000313" key="1">
    <source>
        <dbReference type="EMBL" id="RDU64429.1"/>
    </source>
</evidence>
<keyword evidence="1" id="KW-0378">Hydrolase</keyword>
<proteinExistence type="predicted"/>
<sequence>MRFDSIVISKTIEKLLKGEDYREEVINAINLEFLDFTLDFFRQILEAKLNDESINLDWYKAYFINNVNIEPSEAAIFAGMNKKTIANIYGSATKEIVLNVANANIDYLESLLDSLGDSCENIGINLKISYKEISVELNLNESLLVINALATKKIALRGGAWSSIGKRVEKPLMLVLCQKCGVKKDFINSEVFKKNGELDFDREVDFKLYNFNKSKEYRIEVKLMGKGNPESADAVIARDTDIFIADTLSIQNKNQLKSLGIEYLELKNNQNCIGDFRVILEKLGIPHKQVPDTIG</sequence>